<feature type="compositionally biased region" description="Low complexity" evidence="1">
    <location>
        <begin position="192"/>
        <end position="213"/>
    </location>
</feature>
<feature type="region of interest" description="Disordered" evidence="1">
    <location>
        <begin position="151"/>
        <end position="177"/>
    </location>
</feature>
<dbReference type="InterPro" id="IPR011598">
    <property type="entry name" value="bHLH_dom"/>
</dbReference>
<feature type="compositionally biased region" description="Basic residues" evidence="1">
    <location>
        <begin position="214"/>
        <end position="223"/>
    </location>
</feature>
<feature type="domain" description="BHLH" evidence="2">
    <location>
        <begin position="413"/>
        <end position="465"/>
    </location>
</feature>
<reference evidence="4" key="3">
    <citation type="submission" date="2022-06" db="UniProtKB">
        <authorList>
            <consortium name="EnsemblMetazoa"/>
        </authorList>
    </citation>
    <scope>IDENTIFICATION</scope>
</reference>
<dbReference type="GO" id="GO:0000977">
    <property type="term" value="F:RNA polymerase II transcription regulatory region sequence-specific DNA binding"/>
    <property type="evidence" value="ECO:0007669"/>
    <property type="project" value="TreeGrafter"/>
</dbReference>
<proteinExistence type="predicted"/>
<feature type="compositionally biased region" description="Low complexity" evidence="1">
    <location>
        <begin position="38"/>
        <end position="49"/>
    </location>
</feature>
<dbReference type="PROSITE" id="PS50888">
    <property type="entry name" value="BHLH"/>
    <property type="match status" value="1"/>
</dbReference>
<name>A0A834R0Z6_SARSC</name>
<feature type="compositionally biased region" description="Polar residues" evidence="1">
    <location>
        <begin position="25"/>
        <end position="37"/>
    </location>
</feature>
<feature type="compositionally biased region" description="Low complexity" evidence="1">
    <location>
        <begin position="87"/>
        <end position="103"/>
    </location>
</feature>
<sequence>MSFTEELPPLYYHHPSHLHLQQHSNQCRQQSGSIRTLSSPSPSSSSSSPPTLPFTVVVGCSGNAHNIPTSTNPNTFTFHCPTLSDFGSRSRSESGSGNRSSNETHSHFIAQQPQPQRKQQQQQQQQQQQRQRQHCSMADNHSIENHNQYYEHNQPSSFTDHYHQHHHPHHHQHQQQNHNPHYYYYYHQNQNQNQNQNSNSHQQYQQSLSNYHSHTQHHHHHHQNQFVHLSDSYYRQTLSSTHSIDEINSSTYNQIRSELSDSNCLKISTNLDCLSESSNDNIEYLSRYSSTESAPPKITLNSFQSDLIDSRAEVVSVTRIDSPQNRYKRNTKSSEGSTKMMKKLAENSINNSVSISTISNQLQTSPKSSSTKRSSDTIEIEENDDEIVTGSSGDDCSSNYGNNNNKLDSNSLLNTQNSSVRERKRMLSINSAFEELRLHVPTFPFEKRLSKIDTLRLAIAYIALLKEILISDYDPITYIEKCLRGEIKGEHTAEWNTSDLTARLSWINWENLGINIAQRNPMGAFSPFIRTPHSITTIPSSLGTESSTYYGYNNRSND</sequence>
<dbReference type="GO" id="GO:0032502">
    <property type="term" value="P:developmental process"/>
    <property type="evidence" value="ECO:0007669"/>
    <property type="project" value="TreeGrafter"/>
</dbReference>
<feature type="compositionally biased region" description="Low complexity" evidence="1">
    <location>
        <begin position="357"/>
        <end position="372"/>
    </location>
</feature>
<organism evidence="3">
    <name type="scientific">Sarcoptes scabiei</name>
    <name type="common">Itch mite</name>
    <name type="synonym">Acarus scabiei</name>
    <dbReference type="NCBI Taxonomy" id="52283"/>
    <lineage>
        <taxon>Eukaryota</taxon>
        <taxon>Metazoa</taxon>
        <taxon>Ecdysozoa</taxon>
        <taxon>Arthropoda</taxon>
        <taxon>Chelicerata</taxon>
        <taxon>Arachnida</taxon>
        <taxon>Acari</taxon>
        <taxon>Acariformes</taxon>
        <taxon>Sarcoptiformes</taxon>
        <taxon>Astigmata</taxon>
        <taxon>Psoroptidia</taxon>
        <taxon>Sarcoptoidea</taxon>
        <taxon>Sarcoptidae</taxon>
        <taxon>Sarcoptinae</taxon>
        <taxon>Sarcoptes</taxon>
    </lineage>
</organism>
<dbReference type="GO" id="GO:0000981">
    <property type="term" value="F:DNA-binding transcription factor activity, RNA polymerase II-specific"/>
    <property type="evidence" value="ECO:0007669"/>
    <property type="project" value="TreeGrafter"/>
</dbReference>
<evidence type="ECO:0000313" key="4">
    <source>
        <dbReference type="EnsemblMetazoa" id="KAF7488237.1"/>
    </source>
</evidence>
<dbReference type="Pfam" id="PF00010">
    <property type="entry name" value="HLH"/>
    <property type="match status" value="1"/>
</dbReference>
<evidence type="ECO:0000256" key="1">
    <source>
        <dbReference type="SAM" id="MobiDB-lite"/>
    </source>
</evidence>
<evidence type="ECO:0000259" key="2">
    <source>
        <dbReference type="PROSITE" id="PS50888"/>
    </source>
</evidence>
<dbReference type="EMBL" id="WVUK01000066">
    <property type="protein sequence ID" value="KAF7488237.1"/>
    <property type="molecule type" value="Genomic_DNA"/>
</dbReference>
<gene>
    <name evidence="3" type="ORF">SSS_1376</name>
</gene>
<feature type="region of interest" description="Disordered" evidence="1">
    <location>
        <begin position="192"/>
        <end position="226"/>
    </location>
</feature>
<dbReference type="InterPro" id="IPR036638">
    <property type="entry name" value="HLH_DNA-bd_sf"/>
</dbReference>
<dbReference type="Proteomes" id="UP000070412">
    <property type="component" value="Unassembled WGS sequence"/>
</dbReference>
<protein>
    <submittedName>
        <fullName evidence="3">Helix-loop-helix protein 13</fullName>
    </submittedName>
</protein>
<feature type="region of interest" description="Disordered" evidence="1">
    <location>
        <begin position="357"/>
        <end position="412"/>
    </location>
</feature>
<feature type="compositionally biased region" description="Low complexity" evidence="1">
    <location>
        <begin position="111"/>
        <end position="130"/>
    </location>
</feature>
<dbReference type="OrthoDB" id="6125763at2759"/>
<feature type="compositionally biased region" description="Acidic residues" evidence="1">
    <location>
        <begin position="378"/>
        <end position="387"/>
    </location>
</feature>
<feature type="region of interest" description="Disordered" evidence="1">
    <location>
        <begin position="86"/>
        <end position="137"/>
    </location>
</feature>
<dbReference type="PANTHER" id="PTHR23349">
    <property type="entry name" value="BASIC HELIX-LOOP-HELIX TRANSCRIPTION FACTOR, TWIST"/>
    <property type="match status" value="1"/>
</dbReference>
<dbReference type="SMART" id="SM00353">
    <property type="entry name" value="HLH"/>
    <property type="match status" value="1"/>
</dbReference>
<feature type="compositionally biased region" description="Low complexity" evidence="1">
    <location>
        <begin position="390"/>
        <end position="412"/>
    </location>
</feature>
<dbReference type="SUPFAM" id="SSF47459">
    <property type="entry name" value="HLH, helix-loop-helix DNA-binding domain"/>
    <property type="match status" value="1"/>
</dbReference>
<evidence type="ECO:0000313" key="3">
    <source>
        <dbReference type="EMBL" id="KAF7488237.1"/>
    </source>
</evidence>
<dbReference type="GO" id="GO:0046983">
    <property type="term" value="F:protein dimerization activity"/>
    <property type="evidence" value="ECO:0007669"/>
    <property type="project" value="InterPro"/>
</dbReference>
<reference evidence="5" key="1">
    <citation type="journal article" date="2020" name="PLoS Negl. Trop. Dis.">
        <title>High-quality nuclear genome for Sarcoptes scabiei-A critical resource for a neglected parasite.</title>
        <authorList>
            <person name="Korhonen P.K."/>
            <person name="Gasser R.B."/>
            <person name="Ma G."/>
            <person name="Wang T."/>
            <person name="Stroehlein A.J."/>
            <person name="Young N.D."/>
            <person name="Ang C.S."/>
            <person name="Fernando D.D."/>
            <person name="Lu H.C."/>
            <person name="Taylor S."/>
            <person name="Reynolds S.L."/>
            <person name="Mofiz E."/>
            <person name="Najaraj S.H."/>
            <person name="Gowda H."/>
            <person name="Madugundu A."/>
            <person name="Renuse S."/>
            <person name="Holt D."/>
            <person name="Pandey A."/>
            <person name="Papenfuss A.T."/>
            <person name="Fischer K."/>
        </authorList>
    </citation>
    <scope>NUCLEOTIDE SEQUENCE [LARGE SCALE GENOMIC DNA]</scope>
</reference>
<dbReference type="Gene3D" id="4.10.280.10">
    <property type="entry name" value="Helix-loop-helix DNA-binding domain"/>
    <property type="match status" value="1"/>
</dbReference>
<accession>A0A834R0Z6</accession>
<reference evidence="3" key="2">
    <citation type="submission" date="2020-01" db="EMBL/GenBank/DDBJ databases">
        <authorList>
            <person name="Korhonen P.K.K."/>
            <person name="Guangxu M.G."/>
            <person name="Wang T.W."/>
            <person name="Stroehlein A.J.S."/>
            <person name="Young N.D."/>
            <person name="Ang C.-S.A."/>
            <person name="Fernando D.W.F."/>
            <person name="Lu H.L."/>
            <person name="Taylor S.T."/>
            <person name="Ehtesham M.E.M."/>
            <person name="Najaraj S.H.N."/>
            <person name="Harsha G.H.G."/>
            <person name="Madugundu A.M."/>
            <person name="Renuse S.R."/>
            <person name="Holt D.H."/>
            <person name="Pandey A.P."/>
            <person name="Papenfuss A.P."/>
            <person name="Gasser R.B.G."/>
            <person name="Fischer K.F."/>
        </authorList>
    </citation>
    <scope>NUCLEOTIDE SEQUENCE</scope>
    <source>
        <strain evidence="3">SSS_KF_BRIS2020</strain>
    </source>
</reference>
<feature type="region of interest" description="Disordered" evidence="1">
    <location>
        <begin position="23"/>
        <end position="50"/>
    </location>
</feature>
<feature type="compositionally biased region" description="Basic residues" evidence="1">
    <location>
        <begin position="163"/>
        <end position="173"/>
    </location>
</feature>
<evidence type="ECO:0000313" key="5">
    <source>
        <dbReference type="Proteomes" id="UP000070412"/>
    </source>
</evidence>
<dbReference type="AlphaFoldDB" id="A0A834R0Z6"/>
<dbReference type="PANTHER" id="PTHR23349:SF97">
    <property type="entry name" value="BHLH DOMAIN-CONTAINING PROTEIN"/>
    <property type="match status" value="1"/>
</dbReference>
<keyword evidence="5" id="KW-1185">Reference proteome</keyword>
<dbReference type="InterPro" id="IPR050283">
    <property type="entry name" value="E-box_TF_Regulators"/>
</dbReference>
<dbReference type="EnsemblMetazoa" id="SSS_1376s_mrna">
    <property type="protein sequence ID" value="KAF7488237.1"/>
    <property type="gene ID" value="SSS_1376"/>
</dbReference>